<feature type="transmembrane region" description="Helical" evidence="1">
    <location>
        <begin position="168"/>
        <end position="186"/>
    </location>
</feature>
<keyword evidence="3" id="KW-1185">Reference proteome</keyword>
<dbReference type="Proteomes" id="UP001163203">
    <property type="component" value="Chromosome"/>
</dbReference>
<keyword evidence="1" id="KW-0472">Membrane</keyword>
<proteinExistence type="predicted"/>
<feature type="transmembrane region" description="Helical" evidence="1">
    <location>
        <begin position="60"/>
        <end position="79"/>
    </location>
</feature>
<keyword evidence="1" id="KW-0812">Transmembrane</keyword>
<name>A0ABY7B4J6_9PSEU</name>
<evidence type="ECO:0000256" key="1">
    <source>
        <dbReference type="SAM" id="Phobius"/>
    </source>
</evidence>
<dbReference type="RefSeq" id="WP_268757378.1">
    <property type="nucleotide sequence ID" value="NZ_CP113836.1"/>
</dbReference>
<feature type="transmembrane region" description="Helical" evidence="1">
    <location>
        <begin position="85"/>
        <end position="104"/>
    </location>
</feature>
<feature type="transmembrane region" description="Helical" evidence="1">
    <location>
        <begin position="295"/>
        <end position="322"/>
    </location>
</feature>
<feature type="transmembrane region" description="Helical" evidence="1">
    <location>
        <begin position="206"/>
        <end position="226"/>
    </location>
</feature>
<feature type="transmembrane region" description="Helical" evidence="1">
    <location>
        <begin position="6"/>
        <end position="39"/>
    </location>
</feature>
<protein>
    <recommendedName>
        <fullName evidence="4">Integral membrane protein</fullName>
    </recommendedName>
</protein>
<sequence length="331" mass="33021">MAGVRLGAGLLIALAAGAAAGGWWLLAGAVLAGVLAACVPEPAPELERARKIPLAPAAGLAARVGLLPVFGSVFGAYLVPEHRAPAAAAMVLVVTAAALPGRSLPRFVRAWLLGIVLVAGAGLVALCAAIAPERGTGTGPGPLGMFAAAAVLFPLLSRRGAKPSWWEAGAVAATLAVCAGALYQLGPVRLGLSPAPVRDLLAAVDGRPLLPLLAAVVVIATVPAAFGELAAIRTRFRGWPETLACGVAGAAGAALLAPVPALLLAAALALIEVLVTALLTLSVRRRDLRAVVSAALAVTLLACLPAWYLLPALVVIALALLASRPAGTTKR</sequence>
<evidence type="ECO:0000313" key="2">
    <source>
        <dbReference type="EMBL" id="WAL67256.1"/>
    </source>
</evidence>
<gene>
    <name evidence="2" type="ORF">ORV05_05575</name>
</gene>
<reference evidence="2" key="1">
    <citation type="submission" date="2022-11" db="EMBL/GenBank/DDBJ databases">
        <authorList>
            <person name="Mo P."/>
        </authorList>
    </citation>
    <scope>NUCLEOTIDE SEQUENCE</scope>
    <source>
        <strain evidence="2">HUAS 11-8</strain>
    </source>
</reference>
<feature type="transmembrane region" description="Helical" evidence="1">
    <location>
        <begin position="111"/>
        <end position="131"/>
    </location>
</feature>
<feature type="transmembrane region" description="Helical" evidence="1">
    <location>
        <begin position="238"/>
        <end position="257"/>
    </location>
</feature>
<evidence type="ECO:0008006" key="4">
    <source>
        <dbReference type="Google" id="ProtNLM"/>
    </source>
</evidence>
<accession>A0ABY7B4J6</accession>
<keyword evidence="1" id="KW-1133">Transmembrane helix</keyword>
<feature type="transmembrane region" description="Helical" evidence="1">
    <location>
        <begin position="263"/>
        <end position="283"/>
    </location>
</feature>
<dbReference type="EMBL" id="CP113836">
    <property type="protein sequence ID" value="WAL67256.1"/>
    <property type="molecule type" value="Genomic_DNA"/>
</dbReference>
<evidence type="ECO:0000313" key="3">
    <source>
        <dbReference type="Proteomes" id="UP001163203"/>
    </source>
</evidence>
<feature type="transmembrane region" description="Helical" evidence="1">
    <location>
        <begin position="137"/>
        <end position="156"/>
    </location>
</feature>
<organism evidence="2 3">
    <name type="scientific">Amycolatopsis cynarae</name>
    <dbReference type="NCBI Taxonomy" id="2995223"/>
    <lineage>
        <taxon>Bacteria</taxon>
        <taxon>Bacillati</taxon>
        <taxon>Actinomycetota</taxon>
        <taxon>Actinomycetes</taxon>
        <taxon>Pseudonocardiales</taxon>
        <taxon>Pseudonocardiaceae</taxon>
        <taxon>Amycolatopsis</taxon>
    </lineage>
</organism>